<reference evidence="8" key="1">
    <citation type="submission" date="2023-03" db="EMBL/GenBank/DDBJ databases">
        <authorList>
            <person name="Steffen K."/>
            <person name="Cardenas P."/>
        </authorList>
    </citation>
    <scope>NUCLEOTIDE SEQUENCE</scope>
</reference>
<dbReference type="SMART" id="SM00409">
    <property type="entry name" value="IG"/>
    <property type="match status" value="4"/>
</dbReference>
<keyword evidence="6" id="KW-0732">Signal</keyword>
<keyword evidence="9" id="KW-1185">Reference proteome</keyword>
<feature type="domain" description="Ig-like" evidence="7">
    <location>
        <begin position="246"/>
        <end position="358"/>
    </location>
</feature>
<feature type="domain" description="Ig-like" evidence="7">
    <location>
        <begin position="157"/>
        <end position="222"/>
    </location>
</feature>
<comment type="caution">
    <text evidence="8">The sequence shown here is derived from an EMBL/GenBank/DDBJ whole genome shotgun (WGS) entry which is preliminary data.</text>
</comment>
<feature type="domain" description="Ig-like" evidence="7">
    <location>
        <begin position="372"/>
        <end position="455"/>
    </location>
</feature>
<feature type="chain" id="PRO_5041305033" description="Ig-like domain-containing protein" evidence="6">
    <location>
        <begin position="24"/>
        <end position="936"/>
    </location>
</feature>
<evidence type="ECO:0000256" key="4">
    <source>
        <dbReference type="ARBA" id="ARBA00023180"/>
    </source>
</evidence>
<evidence type="ECO:0000256" key="6">
    <source>
        <dbReference type="SAM" id="SignalP"/>
    </source>
</evidence>
<evidence type="ECO:0000256" key="2">
    <source>
        <dbReference type="ARBA" id="ARBA00023136"/>
    </source>
</evidence>
<dbReference type="Proteomes" id="UP001174909">
    <property type="component" value="Unassembled WGS sequence"/>
</dbReference>
<feature type="domain" description="Ig-like" evidence="7">
    <location>
        <begin position="48"/>
        <end position="136"/>
    </location>
</feature>
<dbReference type="EMBL" id="CASHTH010001857">
    <property type="protein sequence ID" value="CAI8020954.1"/>
    <property type="molecule type" value="Genomic_DNA"/>
</dbReference>
<keyword evidence="4" id="KW-0325">Glycoprotein</keyword>
<dbReference type="InterPro" id="IPR051275">
    <property type="entry name" value="Cell_adhesion_signaling"/>
</dbReference>
<dbReference type="GO" id="GO:0005886">
    <property type="term" value="C:plasma membrane"/>
    <property type="evidence" value="ECO:0007669"/>
    <property type="project" value="TreeGrafter"/>
</dbReference>
<dbReference type="InterPro" id="IPR007110">
    <property type="entry name" value="Ig-like_dom"/>
</dbReference>
<dbReference type="PANTHER" id="PTHR11640:SF164">
    <property type="entry name" value="MAM DOMAIN-CONTAINING GLYCOSYLPHOSPHATIDYLINOSITOL ANCHOR PROTEIN 1"/>
    <property type="match status" value="1"/>
</dbReference>
<evidence type="ECO:0000256" key="1">
    <source>
        <dbReference type="ARBA" id="ARBA00004479"/>
    </source>
</evidence>
<dbReference type="InterPro" id="IPR003599">
    <property type="entry name" value="Ig_sub"/>
</dbReference>
<dbReference type="InterPro" id="IPR036179">
    <property type="entry name" value="Ig-like_dom_sf"/>
</dbReference>
<feature type="domain" description="Ig-like" evidence="7">
    <location>
        <begin position="689"/>
        <end position="776"/>
    </location>
</feature>
<feature type="signal peptide" evidence="6">
    <location>
        <begin position="1"/>
        <end position="23"/>
    </location>
</feature>
<sequence>MRFSYKSAHFALVLYVLITTCSGNFAAHDLATCAHAMPCVGLATYVYPLGQVFIRGNEEPLTIGLSRDLNCMWSGGGNVSTIEWFVVGLEAMAIETATETTSVVLTLTPDDDGLDGAMLLCKVTLSSGQEAEETITLSVQAIQNEVSISSMMNATAGQPYILVCTVQSERASNLSWIDPNGVACPQDDPHMTVSYIGWSEGLSTLELTFDSIRTSQSGVYKCISNIVFPSSKSEDSFLVHIQIPEPTVTILRAPEHPVQLFTNDSLVLTCVIELIPDVDSYVAINSQWRGHSSLTDSERRVIVSDLEGVQLFYNTSVTFSALKSSDSGSYTCSATVSPIEPESHLMQSHLVEETITISVVLSVTVQVTYSPPSAFILPSPPYYHPTSSVTLTCRAHHATGSVTYRWSSTCSSCFASSGTSQAISDSMLQSNDAGVHTCTVTDSNGNTGSNSTEMRLIGSGIYVQTSRNLNTAAVKNNSLVIVRPRPSCYYCQDTVVDLYCHSNATSQTVGYFRYPNGNRYSTSSDSSYYTEQRSYSGIRLYGTSSQYYGSVSIWGIFTCELTNAEGNRVEQSIGIYSSMPSAPSVYRMKYNDWSSASTTFLASVECLTQNSPPTTVTWLRDGVTVQVDGTAYEMIQTVIERQSYSRYNNTLVIKDVFELAGDHNYCCGVSNSAGTSSSQCIATTWSAQPDVMVTMPEEAIYSKPFQATCRASLQPRVAPYLTQYLTVEWMGAEGEYLTSGGAVTIEKQQTFSTAATKDLVFNPLNMTHGGNYSCEAKVVLPDSAGSFNTTHQYHLNVINRTLIQLKFGPVIHCSKWYEDRHMSSHLEENIKQTLTNLINKNCSCDFQIFQIHEGEFSCRSGDDGYVTYRARLTGSSDTESIPPVLAVIKDWMANDGTFLYTYHGNMRLGLDQDCPLEIASFSQPECVKKTNVKYEL</sequence>
<organism evidence="8 9">
    <name type="scientific">Geodia barretti</name>
    <name type="common">Barrett's horny sponge</name>
    <dbReference type="NCBI Taxonomy" id="519541"/>
    <lineage>
        <taxon>Eukaryota</taxon>
        <taxon>Metazoa</taxon>
        <taxon>Porifera</taxon>
        <taxon>Demospongiae</taxon>
        <taxon>Heteroscleromorpha</taxon>
        <taxon>Tetractinellida</taxon>
        <taxon>Astrophorina</taxon>
        <taxon>Geodiidae</taxon>
        <taxon>Geodia</taxon>
    </lineage>
</organism>
<evidence type="ECO:0000313" key="8">
    <source>
        <dbReference type="EMBL" id="CAI8020954.1"/>
    </source>
</evidence>
<dbReference type="SUPFAM" id="SSF48726">
    <property type="entry name" value="Immunoglobulin"/>
    <property type="match status" value="4"/>
</dbReference>
<dbReference type="Gene3D" id="2.60.40.10">
    <property type="entry name" value="Immunoglobulins"/>
    <property type="match status" value="5"/>
</dbReference>
<dbReference type="GO" id="GO:0005911">
    <property type="term" value="C:cell-cell junction"/>
    <property type="evidence" value="ECO:0007669"/>
    <property type="project" value="TreeGrafter"/>
</dbReference>
<dbReference type="GO" id="GO:0098609">
    <property type="term" value="P:cell-cell adhesion"/>
    <property type="evidence" value="ECO:0007669"/>
    <property type="project" value="TreeGrafter"/>
</dbReference>
<dbReference type="PROSITE" id="PS50835">
    <property type="entry name" value="IG_LIKE"/>
    <property type="match status" value="6"/>
</dbReference>
<accession>A0AA35S0A3</accession>
<dbReference type="PANTHER" id="PTHR11640">
    <property type="entry name" value="NEPHRIN"/>
    <property type="match status" value="1"/>
</dbReference>
<evidence type="ECO:0000313" key="9">
    <source>
        <dbReference type="Proteomes" id="UP001174909"/>
    </source>
</evidence>
<gene>
    <name evidence="8" type="ORF">GBAR_LOCUS12479</name>
</gene>
<keyword evidence="2" id="KW-0472">Membrane</keyword>
<comment type="subcellular location">
    <subcellularLocation>
        <location evidence="1">Membrane</location>
        <topology evidence="1">Single-pass type I membrane protein</topology>
    </subcellularLocation>
</comment>
<feature type="domain" description="Ig-like" evidence="7">
    <location>
        <begin position="583"/>
        <end position="682"/>
    </location>
</feature>
<keyword evidence="3" id="KW-1015">Disulfide bond</keyword>
<name>A0AA35S0A3_GEOBA</name>
<keyword evidence="5" id="KW-0393">Immunoglobulin domain</keyword>
<evidence type="ECO:0000259" key="7">
    <source>
        <dbReference type="PROSITE" id="PS50835"/>
    </source>
</evidence>
<evidence type="ECO:0000256" key="5">
    <source>
        <dbReference type="ARBA" id="ARBA00023319"/>
    </source>
</evidence>
<protein>
    <recommendedName>
        <fullName evidence="7">Ig-like domain-containing protein</fullName>
    </recommendedName>
</protein>
<proteinExistence type="predicted"/>
<dbReference type="AlphaFoldDB" id="A0AA35S0A3"/>
<dbReference type="GO" id="GO:0050839">
    <property type="term" value="F:cell adhesion molecule binding"/>
    <property type="evidence" value="ECO:0007669"/>
    <property type="project" value="TreeGrafter"/>
</dbReference>
<evidence type="ECO:0000256" key="3">
    <source>
        <dbReference type="ARBA" id="ARBA00023157"/>
    </source>
</evidence>
<dbReference type="InterPro" id="IPR013783">
    <property type="entry name" value="Ig-like_fold"/>
</dbReference>